<dbReference type="AlphaFoldDB" id="A0AAD4ZJS1"/>
<dbReference type="EMBL" id="JAJFAZ020000001">
    <property type="protein sequence ID" value="KAI5347948.1"/>
    <property type="molecule type" value="Genomic_DNA"/>
</dbReference>
<sequence length="128" mass="13724">MCGSIVKLPAIVGVDGVGDAEATYNVLPHKRFDASRSDSGQGLGLSPLGEVVYSHNRIFDLALALWHGSNEIQSPLGKWPRADHGSQRFSRELWDVGKSLTLVAFLCEGLGVSMEGRPEVSLADCLMG</sequence>
<proteinExistence type="predicted"/>
<comment type="caution">
    <text evidence="1">The sequence shown here is derived from an EMBL/GenBank/DDBJ whole genome shotgun (WGS) entry which is preliminary data.</text>
</comment>
<keyword evidence="2" id="KW-1185">Reference proteome</keyword>
<gene>
    <name evidence="1" type="ORF">L3X38_000835</name>
</gene>
<protein>
    <submittedName>
        <fullName evidence="1">Uncharacterized protein</fullName>
    </submittedName>
</protein>
<name>A0AAD4ZJS1_PRUDU</name>
<accession>A0AAD4ZJS1</accession>
<evidence type="ECO:0000313" key="2">
    <source>
        <dbReference type="Proteomes" id="UP001054821"/>
    </source>
</evidence>
<dbReference type="Proteomes" id="UP001054821">
    <property type="component" value="Chromosome 1"/>
</dbReference>
<organism evidence="1 2">
    <name type="scientific">Prunus dulcis</name>
    <name type="common">Almond</name>
    <name type="synonym">Amygdalus dulcis</name>
    <dbReference type="NCBI Taxonomy" id="3755"/>
    <lineage>
        <taxon>Eukaryota</taxon>
        <taxon>Viridiplantae</taxon>
        <taxon>Streptophyta</taxon>
        <taxon>Embryophyta</taxon>
        <taxon>Tracheophyta</taxon>
        <taxon>Spermatophyta</taxon>
        <taxon>Magnoliopsida</taxon>
        <taxon>eudicotyledons</taxon>
        <taxon>Gunneridae</taxon>
        <taxon>Pentapetalae</taxon>
        <taxon>rosids</taxon>
        <taxon>fabids</taxon>
        <taxon>Rosales</taxon>
        <taxon>Rosaceae</taxon>
        <taxon>Amygdaloideae</taxon>
        <taxon>Amygdaleae</taxon>
        <taxon>Prunus</taxon>
    </lineage>
</organism>
<evidence type="ECO:0000313" key="1">
    <source>
        <dbReference type="EMBL" id="KAI5347948.1"/>
    </source>
</evidence>
<reference evidence="1 2" key="1">
    <citation type="journal article" date="2022" name="G3 (Bethesda)">
        <title>Whole-genome sequence and methylome profiling of the almond [Prunus dulcis (Mill.) D.A. Webb] cultivar 'Nonpareil'.</title>
        <authorList>
            <person name="D'Amico-Willman K.M."/>
            <person name="Ouma W.Z."/>
            <person name="Meulia T."/>
            <person name="Sideli G.M."/>
            <person name="Gradziel T.M."/>
            <person name="Fresnedo-Ramirez J."/>
        </authorList>
    </citation>
    <scope>NUCLEOTIDE SEQUENCE [LARGE SCALE GENOMIC DNA]</scope>
    <source>
        <strain evidence="1">Clone GOH B32 T37-40</strain>
    </source>
</reference>